<dbReference type="GO" id="GO:0003700">
    <property type="term" value="F:DNA-binding transcription factor activity"/>
    <property type="evidence" value="ECO:0007669"/>
    <property type="project" value="TreeGrafter"/>
</dbReference>
<dbReference type="PANTHER" id="PTHR30055:SF234">
    <property type="entry name" value="HTH-TYPE TRANSCRIPTIONAL REGULATOR BETI"/>
    <property type="match status" value="1"/>
</dbReference>
<dbReference type="PRINTS" id="PR00455">
    <property type="entry name" value="HTHTETR"/>
</dbReference>
<proteinExistence type="predicted"/>
<dbReference type="AlphaFoldDB" id="A0A645DMB3"/>
<evidence type="ECO:0000256" key="2">
    <source>
        <dbReference type="ARBA" id="ARBA00023125"/>
    </source>
</evidence>
<dbReference type="PANTHER" id="PTHR30055">
    <property type="entry name" value="HTH-TYPE TRANSCRIPTIONAL REGULATOR RUTR"/>
    <property type="match status" value="1"/>
</dbReference>
<dbReference type="PROSITE" id="PS50977">
    <property type="entry name" value="HTH_TETR_2"/>
    <property type="match status" value="1"/>
</dbReference>
<feature type="domain" description="HTH tetR-type" evidence="4">
    <location>
        <begin position="8"/>
        <end position="68"/>
    </location>
</feature>
<dbReference type="EMBL" id="VSSQ01037706">
    <property type="protein sequence ID" value="MPM90466.1"/>
    <property type="molecule type" value="Genomic_DNA"/>
</dbReference>
<dbReference type="InterPro" id="IPR036271">
    <property type="entry name" value="Tet_transcr_reg_TetR-rel_C_sf"/>
</dbReference>
<dbReference type="Gene3D" id="1.10.357.10">
    <property type="entry name" value="Tetracycline Repressor, domain 2"/>
    <property type="match status" value="1"/>
</dbReference>
<dbReference type="InterPro" id="IPR001647">
    <property type="entry name" value="HTH_TetR"/>
</dbReference>
<organism evidence="5">
    <name type="scientific">bioreactor metagenome</name>
    <dbReference type="NCBI Taxonomy" id="1076179"/>
    <lineage>
        <taxon>unclassified sequences</taxon>
        <taxon>metagenomes</taxon>
        <taxon>ecological metagenomes</taxon>
    </lineage>
</organism>
<evidence type="ECO:0000259" key="4">
    <source>
        <dbReference type="PROSITE" id="PS50977"/>
    </source>
</evidence>
<keyword evidence="3" id="KW-0804">Transcription</keyword>
<gene>
    <name evidence="5" type="ORF">SDC9_137587</name>
</gene>
<comment type="caution">
    <text evidence="5">The sequence shown here is derived from an EMBL/GenBank/DDBJ whole genome shotgun (WGS) entry which is preliminary data.</text>
</comment>
<dbReference type="InterPro" id="IPR050109">
    <property type="entry name" value="HTH-type_TetR-like_transc_reg"/>
</dbReference>
<keyword evidence="2" id="KW-0238">DNA-binding</keyword>
<dbReference type="InterPro" id="IPR009057">
    <property type="entry name" value="Homeodomain-like_sf"/>
</dbReference>
<evidence type="ECO:0000313" key="5">
    <source>
        <dbReference type="EMBL" id="MPM90466.1"/>
    </source>
</evidence>
<name>A0A645DMB3_9ZZZZ</name>
<evidence type="ECO:0000256" key="3">
    <source>
        <dbReference type="ARBA" id="ARBA00023163"/>
    </source>
</evidence>
<sequence length="208" mass="23648">MSLEELRERNKILVIETALQCFIKGGIENTKIREVAKASGLTERSIYRYFETKTDLVQAAAYLFWNRTLEEMSNRVLSSKIGSLSGLEQIRSLLYNYASLYFENRQGVLFTLEAEMYLYSAGRSKAVNRPPESFERSTSPLVTAIRTGVKDGSVSPEVDVKELYYNAYDSILGVMQKLALEAPGYNELDNKKRMKDLCDLFVKAFKGC</sequence>
<protein>
    <recommendedName>
        <fullName evidence="4">HTH tetR-type domain-containing protein</fullName>
    </recommendedName>
</protein>
<keyword evidence="1" id="KW-0805">Transcription regulation</keyword>
<dbReference type="GO" id="GO:0000976">
    <property type="term" value="F:transcription cis-regulatory region binding"/>
    <property type="evidence" value="ECO:0007669"/>
    <property type="project" value="TreeGrafter"/>
</dbReference>
<reference evidence="5" key="1">
    <citation type="submission" date="2019-08" db="EMBL/GenBank/DDBJ databases">
        <authorList>
            <person name="Kucharzyk K."/>
            <person name="Murdoch R.W."/>
            <person name="Higgins S."/>
            <person name="Loffler F."/>
        </authorList>
    </citation>
    <scope>NUCLEOTIDE SEQUENCE</scope>
</reference>
<dbReference type="Pfam" id="PF00440">
    <property type="entry name" value="TetR_N"/>
    <property type="match status" value="1"/>
</dbReference>
<evidence type="ECO:0000256" key="1">
    <source>
        <dbReference type="ARBA" id="ARBA00023015"/>
    </source>
</evidence>
<dbReference type="SUPFAM" id="SSF46689">
    <property type="entry name" value="Homeodomain-like"/>
    <property type="match status" value="1"/>
</dbReference>
<accession>A0A645DMB3</accession>
<dbReference type="SUPFAM" id="SSF48498">
    <property type="entry name" value="Tetracyclin repressor-like, C-terminal domain"/>
    <property type="match status" value="1"/>
</dbReference>